<dbReference type="GO" id="GO:0043107">
    <property type="term" value="P:type IV pilus-dependent motility"/>
    <property type="evidence" value="ECO:0007669"/>
    <property type="project" value="InterPro"/>
</dbReference>
<organism evidence="3 4">
    <name type="scientific">Planobispora longispora</name>
    <dbReference type="NCBI Taxonomy" id="28887"/>
    <lineage>
        <taxon>Bacteria</taxon>
        <taxon>Bacillati</taxon>
        <taxon>Actinomycetota</taxon>
        <taxon>Actinomycetes</taxon>
        <taxon>Streptosporangiales</taxon>
        <taxon>Streptosporangiaceae</taxon>
        <taxon>Planobispora</taxon>
    </lineage>
</organism>
<dbReference type="AlphaFoldDB" id="A0A8J3RIR8"/>
<name>A0A8J3RIR8_9ACTN</name>
<reference evidence="3 4" key="1">
    <citation type="submission" date="2021-01" db="EMBL/GenBank/DDBJ databases">
        <title>Whole genome shotgun sequence of Planobispora longispora NBRC 13918.</title>
        <authorList>
            <person name="Komaki H."/>
            <person name="Tamura T."/>
        </authorList>
    </citation>
    <scope>NUCLEOTIDE SEQUENCE [LARGE SCALE GENOMIC DNA]</scope>
    <source>
        <strain evidence="3 4">NBRC 13918</strain>
    </source>
</reference>
<keyword evidence="2" id="KW-0812">Transmembrane</keyword>
<dbReference type="Pfam" id="PF04350">
    <property type="entry name" value="PilO"/>
    <property type="match status" value="1"/>
</dbReference>
<evidence type="ECO:0000313" key="4">
    <source>
        <dbReference type="Proteomes" id="UP000616724"/>
    </source>
</evidence>
<dbReference type="InterPro" id="IPR014717">
    <property type="entry name" value="Transl_elong_EF1B/ribsomal_bS6"/>
</dbReference>
<dbReference type="Gene3D" id="3.30.70.60">
    <property type="match status" value="1"/>
</dbReference>
<dbReference type="EMBL" id="BOOH01000016">
    <property type="protein sequence ID" value="GIH75430.1"/>
    <property type="molecule type" value="Genomic_DNA"/>
</dbReference>
<sequence>MLTGRADRVWILGGIVAAAVLLAVGWFFFIGPQHDETDTMRAEAETAQVRAATLRSRLAELSRENADLPKYKAELETARQALPATAQSEDFLDQLRKAGEATSVSVDGINIGGATQVSAGNVQMYALPVAVTAAGDTAALDKFFDQIQRVQQRAVLIDDVTVSESGETSAEWSLVVNMKIFVASPTGK</sequence>
<feature type="coiled-coil region" evidence="1">
    <location>
        <begin position="44"/>
        <end position="81"/>
    </location>
</feature>
<evidence type="ECO:0000313" key="3">
    <source>
        <dbReference type="EMBL" id="GIH75430.1"/>
    </source>
</evidence>
<comment type="caution">
    <text evidence="3">The sequence shown here is derived from an EMBL/GenBank/DDBJ whole genome shotgun (WGS) entry which is preliminary data.</text>
</comment>
<evidence type="ECO:0008006" key="5">
    <source>
        <dbReference type="Google" id="ProtNLM"/>
    </source>
</evidence>
<protein>
    <recommendedName>
        <fullName evidence="5">Tfp pilus assembly protein PilO</fullName>
    </recommendedName>
</protein>
<feature type="transmembrane region" description="Helical" evidence="2">
    <location>
        <begin position="9"/>
        <end position="29"/>
    </location>
</feature>
<proteinExistence type="predicted"/>
<gene>
    <name evidence="3" type="ORF">Plo01_18590</name>
</gene>
<evidence type="ECO:0000256" key="2">
    <source>
        <dbReference type="SAM" id="Phobius"/>
    </source>
</evidence>
<keyword evidence="4" id="KW-1185">Reference proteome</keyword>
<dbReference type="GO" id="GO:0043683">
    <property type="term" value="P:type IV pilus assembly"/>
    <property type="evidence" value="ECO:0007669"/>
    <property type="project" value="InterPro"/>
</dbReference>
<evidence type="ECO:0000256" key="1">
    <source>
        <dbReference type="SAM" id="Coils"/>
    </source>
</evidence>
<dbReference type="Proteomes" id="UP000616724">
    <property type="component" value="Unassembled WGS sequence"/>
</dbReference>
<keyword evidence="2" id="KW-1133">Transmembrane helix</keyword>
<keyword evidence="1" id="KW-0175">Coiled coil</keyword>
<accession>A0A8J3RIR8</accession>
<keyword evidence="2" id="KW-0472">Membrane</keyword>
<dbReference type="InterPro" id="IPR007445">
    <property type="entry name" value="PilO"/>
</dbReference>
<dbReference type="RefSeq" id="WP_203890101.1">
    <property type="nucleotide sequence ID" value="NZ_BOOH01000016.1"/>
</dbReference>